<proteinExistence type="predicted"/>
<organism evidence="1 2">
    <name type="scientific">Algoriphagus taiwanensis</name>
    <dbReference type="NCBI Taxonomy" id="1445656"/>
    <lineage>
        <taxon>Bacteria</taxon>
        <taxon>Pseudomonadati</taxon>
        <taxon>Bacteroidota</taxon>
        <taxon>Cytophagia</taxon>
        <taxon>Cytophagales</taxon>
        <taxon>Cyclobacteriaceae</taxon>
        <taxon>Algoriphagus</taxon>
    </lineage>
</organism>
<keyword evidence="2" id="KW-1185">Reference proteome</keyword>
<dbReference type="Proteomes" id="UP001307705">
    <property type="component" value="Unassembled WGS sequence"/>
</dbReference>
<protein>
    <recommendedName>
        <fullName evidence="3">Lipoprotein</fullName>
    </recommendedName>
</protein>
<dbReference type="PROSITE" id="PS51257">
    <property type="entry name" value="PROKAR_LIPOPROTEIN"/>
    <property type="match status" value="1"/>
</dbReference>
<reference evidence="1 2" key="1">
    <citation type="submission" date="2023-08" db="EMBL/GenBank/DDBJ databases">
        <title>Draft genome sequence of Algoriphagus taiwanensis.</title>
        <authorList>
            <person name="Takatani N."/>
            <person name="Hosokawa M."/>
            <person name="Sawabe T."/>
        </authorList>
    </citation>
    <scope>NUCLEOTIDE SEQUENCE [LARGE SCALE GENOMIC DNA]</scope>
    <source>
        <strain evidence="1 2">JCM 19755</strain>
    </source>
</reference>
<dbReference type="RefSeq" id="WP_338226885.1">
    <property type="nucleotide sequence ID" value="NZ_BTPE01000001.1"/>
</dbReference>
<sequence length="172" mass="19765">MRRFLISLIFMGILLGCKEKAENEKISIPEGLEAVGYGGNSKELCLSCSKKLIAYLNIEINSMYLFGMNPGFWTDMRDKYPEIGVIWVIAGQNAEKKRDRGYVIRSLEEAQFPFQVLYDPENRFFEMNGLQPGINPKSSLKFFFTKDDVYFSSPQVGIPELFEGEVEEFLKE</sequence>
<name>A0ABQ6PVQ4_9BACT</name>
<accession>A0ABQ6PVQ4</accession>
<gene>
    <name evidence="1" type="ORF">Ataiwa_03140</name>
</gene>
<comment type="caution">
    <text evidence="1">The sequence shown here is derived from an EMBL/GenBank/DDBJ whole genome shotgun (WGS) entry which is preliminary data.</text>
</comment>
<evidence type="ECO:0000313" key="2">
    <source>
        <dbReference type="Proteomes" id="UP001307705"/>
    </source>
</evidence>
<evidence type="ECO:0008006" key="3">
    <source>
        <dbReference type="Google" id="ProtNLM"/>
    </source>
</evidence>
<evidence type="ECO:0000313" key="1">
    <source>
        <dbReference type="EMBL" id="GMQ32042.1"/>
    </source>
</evidence>
<dbReference type="EMBL" id="BTPE01000001">
    <property type="protein sequence ID" value="GMQ32042.1"/>
    <property type="molecule type" value="Genomic_DNA"/>
</dbReference>